<reference evidence="1" key="1">
    <citation type="journal article" date="2020" name="New Phytol.">
        <title>Comparative genomics reveals dynamic genome evolution in host specialist ectomycorrhizal fungi.</title>
        <authorList>
            <person name="Lofgren L.A."/>
            <person name="Nguyen N.H."/>
            <person name="Vilgalys R."/>
            <person name="Ruytinx J."/>
            <person name="Liao H.L."/>
            <person name="Branco S."/>
            <person name="Kuo A."/>
            <person name="LaButti K."/>
            <person name="Lipzen A."/>
            <person name="Andreopoulos W."/>
            <person name="Pangilinan J."/>
            <person name="Riley R."/>
            <person name="Hundley H."/>
            <person name="Na H."/>
            <person name="Barry K."/>
            <person name="Grigoriev I.V."/>
            <person name="Stajich J.E."/>
            <person name="Kennedy P.G."/>
        </authorList>
    </citation>
    <scope>NUCLEOTIDE SEQUENCE</scope>
    <source>
        <strain evidence="1">S12</strain>
    </source>
</reference>
<comment type="caution">
    <text evidence="1">The sequence shown here is derived from an EMBL/GenBank/DDBJ whole genome shotgun (WGS) entry which is preliminary data.</text>
</comment>
<name>A0A9P7J5C2_9AGAM</name>
<dbReference type="AlphaFoldDB" id="A0A9P7J5C2"/>
<keyword evidence="2" id="KW-1185">Reference proteome</keyword>
<organism evidence="1 2">
    <name type="scientific">Suillus plorans</name>
    <dbReference type="NCBI Taxonomy" id="116603"/>
    <lineage>
        <taxon>Eukaryota</taxon>
        <taxon>Fungi</taxon>
        <taxon>Dikarya</taxon>
        <taxon>Basidiomycota</taxon>
        <taxon>Agaricomycotina</taxon>
        <taxon>Agaricomycetes</taxon>
        <taxon>Agaricomycetidae</taxon>
        <taxon>Boletales</taxon>
        <taxon>Suillineae</taxon>
        <taxon>Suillaceae</taxon>
        <taxon>Suillus</taxon>
    </lineage>
</organism>
<dbReference type="OrthoDB" id="10525353at2759"/>
<gene>
    <name evidence="1" type="ORF">HD556DRAFT_615137</name>
</gene>
<dbReference type="EMBL" id="JABBWE010000004">
    <property type="protein sequence ID" value="KAG1803856.1"/>
    <property type="molecule type" value="Genomic_DNA"/>
</dbReference>
<accession>A0A9P7J5C2</accession>
<dbReference type="Proteomes" id="UP000719766">
    <property type="component" value="Unassembled WGS sequence"/>
</dbReference>
<evidence type="ECO:0000313" key="2">
    <source>
        <dbReference type="Proteomes" id="UP000719766"/>
    </source>
</evidence>
<evidence type="ECO:0000313" key="1">
    <source>
        <dbReference type="EMBL" id="KAG1803856.1"/>
    </source>
</evidence>
<dbReference type="GeneID" id="64604858"/>
<dbReference type="RefSeq" id="XP_041166202.1">
    <property type="nucleotide sequence ID" value="XM_041311094.1"/>
</dbReference>
<proteinExistence type="predicted"/>
<protein>
    <submittedName>
        <fullName evidence="1">Uncharacterized protein</fullName>
    </submittedName>
</protein>
<sequence>MKYPLVLVLFSPQLHSAVQAKRHVHVPISIRPFKWSDPSPLSTNLCRTLFEGWYCTILCIPQKILIAGAIVSSHILYSHAPYHLARSSSIRELWISQRPLLVS</sequence>